<keyword evidence="3" id="KW-0732">Signal</keyword>
<keyword evidence="2" id="KW-1133">Transmembrane helix</keyword>
<dbReference type="EMBL" id="CP035493">
    <property type="protein sequence ID" value="QAY68968.1"/>
    <property type="molecule type" value="Genomic_DNA"/>
</dbReference>
<keyword evidence="5" id="KW-1185">Reference proteome</keyword>
<evidence type="ECO:0000256" key="1">
    <source>
        <dbReference type="SAM" id="MobiDB-lite"/>
    </source>
</evidence>
<protein>
    <submittedName>
        <fullName evidence="4">Uncharacterized protein</fullName>
    </submittedName>
</protein>
<feature type="chain" id="PRO_5020751567" evidence="3">
    <location>
        <begin position="39"/>
        <end position="322"/>
    </location>
</feature>
<evidence type="ECO:0000313" key="4">
    <source>
        <dbReference type="EMBL" id="QAY68968.1"/>
    </source>
</evidence>
<feature type="signal peptide" evidence="3">
    <location>
        <begin position="1"/>
        <end position="38"/>
    </location>
</feature>
<reference evidence="4 5" key="1">
    <citation type="submission" date="2019-01" db="EMBL/GenBank/DDBJ databases">
        <title>Genome sequencing of strain FW10M-9.</title>
        <authorList>
            <person name="Heo J."/>
            <person name="Kim S.-J."/>
            <person name="Kim J.-S."/>
            <person name="Hong S.-B."/>
            <person name="Kwon S.-W."/>
        </authorList>
    </citation>
    <scope>NUCLEOTIDE SEQUENCE [LARGE SCALE GENOMIC DNA]</scope>
    <source>
        <strain evidence="4 5">FW10M-9</strain>
    </source>
</reference>
<evidence type="ECO:0000313" key="5">
    <source>
        <dbReference type="Proteomes" id="UP000292118"/>
    </source>
</evidence>
<evidence type="ECO:0000256" key="2">
    <source>
        <dbReference type="SAM" id="Phobius"/>
    </source>
</evidence>
<dbReference type="OrthoDB" id="5150312at2"/>
<keyword evidence="2" id="KW-0812">Transmembrane</keyword>
<dbReference type="Proteomes" id="UP000292118">
    <property type="component" value="Chromosome"/>
</dbReference>
<proteinExistence type="predicted"/>
<dbReference type="AlphaFoldDB" id="A0A4P6FED7"/>
<evidence type="ECO:0000256" key="3">
    <source>
        <dbReference type="SAM" id="SignalP"/>
    </source>
</evidence>
<organism evidence="4 5">
    <name type="scientific">Xylanimonas protaetiae</name>
    <dbReference type="NCBI Taxonomy" id="2509457"/>
    <lineage>
        <taxon>Bacteria</taxon>
        <taxon>Bacillati</taxon>
        <taxon>Actinomycetota</taxon>
        <taxon>Actinomycetes</taxon>
        <taxon>Micrococcales</taxon>
        <taxon>Promicromonosporaceae</taxon>
        <taxon>Xylanimonas</taxon>
    </lineage>
</organism>
<sequence>MRLPITRGATSLRRPSARLAAVVLLGAGLALVGSSASAATLHATGGGFDWRTYTASHQRWGGGSGTSGGMSYTWPQSTYDYDANVCPDMDEPKSQEVDELTVTLHAPEGKLISAYCVKAGSDKQGLGPKIVVLDTPAAEVTIAYADVAKHSCKKISHYSVAYVDAPPTSAPPVLTATPAASPTPTTSATPTPAATPTATRSATPTPTPAPSVSGSPFAAPSPAPAPSEAAPSPSPSVSLAPFAAPSPSASSSSSSPAAVVPSSAPSPGARLAATDDAERVEDTGRLAFTGAQVTGVLVAAVVLVALGTLAVHTTRSRRSTRA</sequence>
<dbReference type="PRINTS" id="PR01217">
    <property type="entry name" value="PRICHEXTENSN"/>
</dbReference>
<gene>
    <name evidence="4" type="ORF">ET471_02020</name>
</gene>
<keyword evidence="2" id="KW-0472">Membrane</keyword>
<name>A0A4P6FED7_9MICO</name>
<dbReference type="RefSeq" id="WP_129186369.1">
    <property type="nucleotide sequence ID" value="NZ_CP035493.1"/>
</dbReference>
<feature type="transmembrane region" description="Helical" evidence="2">
    <location>
        <begin position="286"/>
        <end position="311"/>
    </location>
</feature>
<dbReference type="KEGG" id="xya:ET471_02020"/>
<feature type="region of interest" description="Disordered" evidence="1">
    <location>
        <begin position="173"/>
        <end position="277"/>
    </location>
</feature>
<feature type="compositionally biased region" description="Low complexity" evidence="1">
    <location>
        <begin position="226"/>
        <end position="269"/>
    </location>
</feature>
<accession>A0A4P6FED7</accession>
<feature type="compositionally biased region" description="Low complexity" evidence="1">
    <location>
        <begin position="173"/>
        <end position="218"/>
    </location>
</feature>